<organism evidence="1 2">
    <name type="scientific">Ceraceosorus bombacis</name>
    <dbReference type="NCBI Taxonomy" id="401625"/>
    <lineage>
        <taxon>Eukaryota</taxon>
        <taxon>Fungi</taxon>
        <taxon>Dikarya</taxon>
        <taxon>Basidiomycota</taxon>
        <taxon>Ustilaginomycotina</taxon>
        <taxon>Exobasidiomycetes</taxon>
        <taxon>Ceraceosorales</taxon>
        <taxon>Ceraceosoraceae</taxon>
        <taxon>Ceraceosorus</taxon>
    </lineage>
</organism>
<dbReference type="AlphaFoldDB" id="A0A0P1BIB5"/>
<keyword evidence="2" id="KW-1185">Reference proteome</keyword>
<evidence type="ECO:0000313" key="2">
    <source>
        <dbReference type="Proteomes" id="UP000054845"/>
    </source>
</evidence>
<reference evidence="1 2" key="1">
    <citation type="submission" date="2014-09" db="EMBL/GenBank/DDBJ databases">
        <authorList>
            <person name="Magalhaes I.L.F."/>
            <person name="Oliveira U."/>
            <person name="Santos F.R."/>
            <person name="Vidigal T.H.D.A."/>
            <person name="Brescovit A.D."/>
            <person name="Santos A.J."/>
        </authorList>
    </citation>
    <scope>NUCLEOTIDE SEQUENCE [LARGE SCALE GENOMIC DNA]</scope>
</reference>
<accession>A0A0P1BIB5</accession>
<proteinExistence type="predicted"/>
<name>A0A0P1BIB5_9BASI</name>
<sequence length="70" mass="7345">MAANPNSDGLPPLTLRLPVCGCALMTGRGDADVMRGSRSSVLARLCNLRGKLLEMGWDGPEVSNGCEWGA</sequence>
<evidence type="ECO:0000313" key="1">
    <source>
        <dbReference type="EMBL" id="CEH15371.1"/>
    </source>
</evidence>
<dbReference type="EMBL" id="CCYA01000260">
    <property type="protein sequence ID" value="CEH15371.1"/>
    <property type="molecule type" value="Genomic_DNA"/>
</dbReference>
<protein>
    <submittedName>
        <fullName evidence="1">Uncharacterized protein</fullName>
    </submittedName>
</protein>
<dbReference type="Proteomes" id="UP000054845">
    <property type="component" value="Unassembled WGS sequence"/>
</dbReference>